<organism evidence="1 2">
    <name type="scientific">Chryseolinea soli</name>
    <dbReference type="NCBI Taxonomy" id="2321403"/>
    <lineage>
        <taxon>Bacteria</taxon>
        <taxon>Pseudomonadati</taxon>
        <taxon>Bacteroidota</taxon>
        <taxon>Cytophagia</taxon>
        <taxon>Cytophagales</taxon>
        <taxon>Fulvivirgaceae</taxon>
        <taxon>Chryseolinea</taxon>
    </lineage>
</organism>
<dbReference type="KEGG" id="chk:D4L85_18775"/>
<reference evidence="2" key="1">
    <citation type="submission" date="2018-09" db="EMBL/GenBank/DDBJ databases">
        <title>Chryseolinea sp. KIS68-18 isolated from soil.</title>
        <authorList>
            <person name="Weon H.-Y."/>
            <person name="Kwon S.-W."/>
            <person name="Lee S.A."/>
        </authorList>
    </citation>
    <scope>NUCLEOTIDE SEQUENCE [LARGE SCALE GENOMIC DNA]</scope>
    <source>
        <strain evidence="2">KIS68-18</strain>
    </source>
</reference>
<keyword evidence="2" id="KW-1185">Reference proteome</keyword>
<dbReference type="AlphaFoldDB" id="A0A385SNS8"/>
<name>A0A385SNS8_9BACT</name>
<dbReference type="EMBL" id="CP032382">
    <property type="protein sequence ID" value="AYB32492.1"/>
    <property type="molecule type" value="Genomic_DNA"/>
</dbReference>
<sequence length="188" mass="21799">MLILIATVCSQQDDNAEREIVSQTNKIASSTTSHYIFELKAVPEKILRRMTRTHDSLSYVFYREKGKTDWKKFLAGTNEAWNATDVILDTKLPDRRFLYAANIDTKWVVIYEHGGIGSHLHVMYLDLSAPDSITTFVTLQHYEEIHDLIYKKHLPETKDHPFESIVNKSNLKLLNGQLITPLDRYDLF</sequence>
<protein>
    <submittedName>
        <fullName evidence="1">Uncharacterized protein</fullName>
    </submittedName>
</protein>
<evidence type="ECO:0000313" key="2">
    <source>
        <dbReference type="Proteomes" id="UP000266183"/>
    </source>
</evidence>
<proteinExistence type="predicted"/>
<evidence type="ECO:0000313" key="1">
    <source>
        <dbReference type="EMBL" id="AYB32492.1"/>
    </source>
</evidence>
<accession>A0A385SNS8</accession>
<dbReference type="Proteomes" id="UP000266183">
    <property type="component" value="Chromosome"/>
</dbReference>
<gene>
    <name evidence="1" type="ORF">D4L85_18775</name>
</gene>